<evidence type="ECO:0000313" key="1">
    <source>
        <dbReference type="EMBL" id="SVE14101.1"/>
    </source>
</evidence>
<name>A0A383B2I7_9ZZZZ</name>
<gene>
    <name evidence="1" type="ORF">METZ01_LOCUS466955</name>
</gene>
<reference evidence="1" key="1">
    <citation type="submission" date="2018-05" db="EMBL/GenBank/DDBJ databases">
        <authorList>
            <person name="Lanie J.A."/>
            <person name="Ng W.-L."/>
            <person name="Kazmierczak K.M."/>
            <person name="Andrzejewski T.M."/>
            <person name="Davidsen T.M."/>
            <person name="Wayne K.J."/>
            <person name="Tettelin H."/>
            <person name="Glass J.I."/>
            <person name="Rusch D."/>
            <person name="Podicherti R."/>
            <person name="Tsui H.-C.T."/>
            <person name="Winkler M.E."/>
        </authorList>
    </citation>
    <scope>NUCLEOTIDE SEQUENCE</scope>
</reference>
<accession>A0A383B2I7</accession>
<dbReference type="AlphaFoldDB" id="A0A383B2I7"/>
<sequence>ERFPAKSPLETINLMYNTNRSVLQELGKLWRMSDCEELVGGY</sequence>
<organism evidence="1">
    <name type="scientific">marine metagenome</name>
    <dbReference type="NCBI Taxonomy" id="408172"/>
    <lineage>
        <taxon>unclassified sequences</taxon>
        <taxon>metagenomes</taxon>
        <taxon>ecological metagenomes</taxon>
    </lineage>
</organism>
<protein>
    <submittedName>
        <fullName evidence="1">Uncharacterized protein</fullName>
    </submittedName>
</protein>
<proteinExistence type="predicted"/>
<feature type="non-terminal residue" evidence="1">
    <location>
        <position position="1"/>
    </location>
</feature>
<dbReference type="EMBL" id="UINC01196890">
    <property type="protein sequence ID" value="SVE14101.1"/>
    <property type="molecule type" value="Genomic_DNA"/>
</dbReference>